<protein>
    <recommendedName>
        <fullName evidence="3">AlgX/AlgJ SGNH hydrolase-like domain-containing protein</fullName>
    </recommendedName>
</protein>
<accession>A0A3M3GCL0</accession>
<evidence type="ECO:0000313" key="2">
    <source>
        <dbReference type="Proteomes" id="UP000276829"/>
    </source>
</evidence>
<proteinExistence type="predicted"/>
<dbReference type="EMBL" id="RBON01000098">
    <property type="protein sequence ID" value="RMM71322.1"/>
    <property type="molecule type" value="Genomic_DNA"/>
</dbReference>
<dbReference type="RefSeq" id="WP_122385711.1">
    <property type="nucleotide sequence ID" value="NZ_RBON01000098.1"/>
</dbReference>
<comment type="caution">
    <text evidence="1">The sequence shown here is derived from an EMBL/GenBank/DDBJ whole genome shotgun (WGS) entry which is preliminary data.</text>
</comment>
<gene>
    <name evidence="1" type="ORF">ALQ73_01295</name>
</gene>
<name>A0A3M3GCL0_PSESG</name>
<evidence type="ECO:0000313" key="1">
    <source>
        <dbReference type="EMBL" id="RMM71322.1"/>
    </source>
</evidence>
<dbReference type="Proteomes" id="UP000276829">
    <property type="component" value="Unassembled WGS sequence"/>
</dbReference>
<organism evidence="1 2">
    <name type="scientific">Pseudomonas savastanoi pv. glycinea</name>
    <name type="common">Pseudomonas syringae pv. glycinea</name>
    <dbReference type="NCBI Taxonomy" id="318"/>
    <lineage>
        <taxon>Bacteria</taxon>
        <taxon>Pseudomonadati</taxon>
        <taxon>Pseudomonadota</taxon>
        <taxon>Gammaproteobacteria</taxon>
        <taxon>Pseudomonadales</taxon>
        <taxon>Pseudomonadaceae</taxon>
        <taxon>Pseudomonas</taxon>
    </lineage>
</organism>
<evidence type="ECO:0008006" key="3">
    <source>
        <dbReference type="Google" id="ProtNLM"/>
    </source>
</evidence>
<dbReference type="AlphaFoldDB" id="A0A3M3GCL0"/>
<reference evidence="1 2" key="1">
    <citation type="submission" date="2018-08" db="EMBL/GenBank/DDBJ databases">
        <title>Recombination of ecologically and evolutionarily significant loci maintains genetic cohesion in the Pseudomonas syringae species complex.</title>
        <authorList>
            <person name="Dillon M."/>
            <person name="Thakur S."/>
            <person name="Almeida R.N.D."/>
            <person name="Weir B.S."/>
            <person name="Guttman D.S."/>
        </authorList>
    </citation>
    <scope>NUCLEOTIDE SEQUENCE [LARGE SCALE GENOMIC DNA]</scope>
    <source>
        <strain evidence="1 2">ICMP 4324</strain>
    </source>
</reference>
<sequence>MNKILNFVPSKASAVKELLKGWNIEEPGAEISQVLAEEYLKVSGWAVGHRPIKKLAVEISGEIYYADLDTQRPDVIEALFSNAEGGAHDNSCGFSIIIASELSSVASFDIGFIFEEKIEWVGTFFFEAPQKVLIGKHQWLFLDNDSNDSVDQFTGMLEFPVSDQEKWKTYISDIQSISTINKFEWLMVLAPSKEYVFQDYYPHELSENNTPSQFMRFFEGHQKIVYPLNLLIHHRELSYWKGDTHWTDYGAYIIFKDTLERFHLPVLNFDTHCRIEFSIKNSIGDLSEKLPGHAKQPKVQLSDCPHDHSEFVIYDNRIPNNGRIIISENAQPLCSESILIFGSSSAYNLVKFFQMYFRRVVLVHSAAELDMEIINHEKPKYVLLQSNSRFINVAPEYLGTHSVRRLISSKIENFSALEVRKIMKLQDHSLSANEVFYSSML</sequence>